<feature type="transmembrane region" description="Helical" evidence="6">
    <location>
        <begin position="12"/>
        <end position="30"/>
    </location>
</feature>
<dbReference type="InterPro" id="IPR017452">
    <property type="entry name" value="GPCR_Rhodpsn_7TM"/>
</dbReference>
<feature type="transmembrane region" description="Helical" evidence="6">
    <location>
        <begin position="308"/>
        <end position="330"/>
    </location>
</feature>
<feature type="transmembrane region" description="Helical" evidence="6">
    <location>
        <begin position="165"/>
        <end position="188"/>
    </location>
</feature>
<dbReference type="AlphaFoldDB" id="A0A812DRR0"/>
<feature type="transmembrane region" description="Helical" evidence="6">
    <location>
        <begin position="42"/>
        <end position="62"/>
    </location>
</feature>
<evidence type="ECO:0000256" key="3">
    <source>
        <dbReference type="ARBA" id="ARBA00022989"/>
    </source>
</evidence>
<keyword evidence="4 6" id="KW-0472">Membrane</keyword>
<evidence type="ECO:0000256" key="6">
    <source>
        <dbReference type="SAM" id="Phobius"/>
    </source>
</evidence>
<evidence type="ECO:0000313" key="8">
    <source>
        <dbReference type="EMBL" id="CAE1308184.1"/>
    </source>
</evidence>
<sequence length="382" mass="43342">MYQTVDLYLTPTLITLGLAGNIIAFLTFYCTNLKRIPASHSMMALAVADNGCLFTVLLMVWLPKHKLDIYNKDILCQLILFCNFVCIFLSPWYIVCLLIGQYLDLLHPSSKWRIKTTFRARLIVISLAIFAIVSYLHMSWMFGVYDTGVCAIWTENADAYQILSIADWIVVVFLPNMLFIPLLLRLFIFQWYDCQARRSLRGLQPNLRQHNNTNSASGSHSNQNSSRIGHGNRGVSAGYGYVSGGNSFNSHTNEHGSPGYYYEPELNTNLIVCVITLVSISLSLPSSIDRAILIFGDKSGINIQRRFAHQYAIIVSYGSYASRFFIYFIVSSTFRNHLFDLICRTVKRIAMFCCRIRSSRHDISLSNLPTTEVHTATVDTQT</sequence>
<dbReference type="SUPFAM" id="SSF81321">
    <property type="entry name" value="Family A G protein-coupled receptor-like"/>
    <property type="match status" value="1"/>
</dbReference>
<accession>A0A812DRR0</accession>
<feature type="transmembrane region" description="Helical" evidence="6">
    <location>
        <begin position="270"/>
        <end position="288"/>
    </location>
</feature>
<dbReference type="GO" id="GO:0016020">
    <property type="term" value="C:membrane"/>
    <property type="evidence" value="ECO:0007669"/>
    <property type="project" value="UniProtKB-SubCell"/>
</dbReference>
<feature type="domain" description="G-protein coupled receptors family 1 profile" evidence="7">
    <location>
        <begin position="20"/>
        <end position="327"/>
    </location>
</feature>
<proteinExistence type="predicted"/>
<reference evidence="8" key="1">
    <citation type="submission" date="2021-01" db="EMBL/GenBank/DDBJ databases">
        <authorList>
            <person name="Li R."/>
            <person name="Bekaert M."/>
        </authorList>
    </citation>
    <scope>NUCLEOTIDE SEQUENCE</scope>
    <source>
        <strain evidence="8">Farmed</strain>
    </source>
</reference>
<dbReference type="Gene3D" id="1.20.1070.10">
    <property type="entry name" value="Rhodopsin 7-helix transmembrane proteins"/>
    <property type="match status" value="1"/>
</dbReference>
<evidence type="ECO:0000259" key="7">
    <source>
        <dbReference type="PROSITE" id="PS50262"/>
    </source>
</evidence>
<evidence type="ECO:0000256" key="2">
    <source>
        <dbReference type="ARBA" id="ARBA00022692"/>
    </source>
</evidence>
<evidence type="ECO:0000256" key="4">
    <source>
        <dbReference type="ARBA" id="ARBA00023136"/>
    </source>
</evidence>
<evidence type="ECO:0000256" key="1">
    <source>
        <dbReference type="ARBA" id="ARBA00004370"/>
    </source>
</evidence>
<dbReference type="PROSITE" id="PS50262">
    <property type="entry name" value="G_PROTEIN_RECEP_F1_2"/>
    <property type="match status" value="1"/>
</dbReference>
<feature type="region of interest" description="Disordered" evidence="5">
    <location>
        <begin position="211"/>
        <end position="230"/>
    </location>
</feature>
<dbReference type="OrthoDB" id="9990906at2759"/>
<feature type="transmembrane region" description="Helical" evidence="6">
    <location>
        <begin position="74"/>
        <end position="99"/>
    </location>
</feature>
<evidence type="ECO:0000256" key="5">
    <source>
        <dbReference type="SAM" id="MobiDB-lite"/>
    </source>
</evidence>
<protein>
    <recommendedName>
        <fullName evidence="7">G-protein coupled receptors family 1 profile domain-containing protein</fullName>
    </recommendedName>
</protein>
<feature type="compositionally biased region" description="Low complexity" evidence="5">
    <location>
        <begin position="214"/>
        <end position="226"/>
    </location>
</feature>
<evidence type="ECO:0000313" key="9">
    <source>
        <dbReference type="Proteomes" id="UP000597762"/>
    </source>
</evidence>
<dbReference type="Proteomes" id="UP000597762">
    <property type="component" value="Unassembled WGS sequence"/>
</dbReference>
<dbReference type="InterPro" id="IPR052954">
    <property type="entry name" value="GPCR-Ligand_Int"/>
</dbReference>
<gene>
    <name evidence="8" type="ORF">SPHA_60063</name>
</gene>
<comment type="caution">
    <text evidence="8">The sequence shown here is derived from an EMBL/GenBank/DDBJ whole genome shotgun (WGS) entry which is preliminary data.</text>
</comment>
<name>A0A812DRR0_ACAPH</name>
<feature type="transmembrane region" description="Helical" evidence="6">
    <location>
        <begin position="120"/>
        <end position="145"/>
    </location>
</feature>
<comment type="subcellular location">
    <subcellularLocation>
        <location evidence="1">Membrane</location>
    </subcellularLocation>
</comment>
<dbReference type="PANTHER" id="PTHR46641">
    <property type="entry name" value="FMRFAMIDE RECEPTOR-RELATED"/>
    <property type="match status" value="1"/>
</dbReference>
<keyword evidence="2 6" id="KW-0812">Transmembrane</keyword>
<keyword evidence="3 6" id="KW-1133">Transmembrane helix</keyword>
<organism evidence="8 9">
    <name type="scientific">Acanthosepion pharaonis</name>
    <name type="common">Pharaoh cuttlefish</name>
    <name type="synonym">Sepia pharaonis</name>
    <dbReference type="NCBI Taxonomy" id="158019"/>
    <lineage>
        <taxon>Eukaryota</taxon>
        <taxon>Metazoa</taxon>
        <taxon>Spiralia</taxon>
        <taxon>Lophotrochozoa</taxon>
        <taxon>Mollusca</taxon>
        <taxon>Cephalopoda</taxon>
        <taxon>Coleoidea</taxon>
        <taxon>Decapodiformes</taxon>
        <taxon>Sepiida</taxon>
        <taxon>Sepiina</taxon>
        <taxon>Sepiidae</taxon>
        <taxon>Acanthosepion</taxon>
    </lineage>
</organism>
<dbReference type="EMBL" id="CAHIKZ030004156">
    <property type="protein sequence ID" value="CAE1308184.1"/>
    <property type="molecule type" value="Genomic_DNA"/>
</dbReference>
<keyword evidence="9" id="KW-1185">Reference proteome</keyword>